<dbReference type="GO" id="GO:0004402">
    <property type="term" value="F:histone acetyltransferase activity"/>
    <property type="evidence" value="ECO:0007669"/>
    <property type="project" value="TreeGrafter"/>
</dbReference>
<feature type="transmembrane region" description="Helical" evidence="11">
    <location>
        <begin position="116"/>
        <end position="134"/>
    </location>
</feature>
<evidence type="ECO:0000313" key="13">
    <source>
        <dbReference type="EMBL" id="NDV38843.1"/>
    </source>
</evidence>
<dbReference type="GO" id="GO:0000139">
    <property type="term" value="C:Golgi membrane"/>
    <property type="evidence" value="ECO:0007669"/>
    <property type="project" value="TreeGrafter"/>
</dbReference>
<dbReference type="PROSITE" id="PS51186">
    <property type="entry name" value="GNAT"/>
    <property type="match status" value="1"/>
</dbReference>
<dbReference type="Pfam" id="PF00583">
    <property type="entry name" value="Acetyltransf_1"/>
    <property type="match status" value="1"/>
</dbReference>
<dbReference type="InterPro" id="IPR000182">
    <property type="entry name" value="GNAT_dom"/>
</dbReference>
<comment type="catalytic activity">
    <reaction evidence="10">
        <text>N-terminal L-methionyl-[transmembrane protein] + acetyl-CoA = N-terminal N(alpha)-acetyl-L-methionyl-[transmembrane protein] + CoA + H(+)</text>
        <dbReference type="Rhea" id="RHEA:50604"/>
        <dbReference type="Rhea" id="RHEA-COMP:12745"/>
        <dbReference type="Rhea" id="RHEA-COMP:12746"/>
        <dbReference type="ChEBI" id="CHEBI:15378"/>
        <dbReference type="ChEBI" id="CHEBI:57287"/>
        <dbReference type="ChEBI" id="CHEBI:57288"/>
        <dbReference type="ChEBI" id="CHEBI:64731"/>
        <dbReference type="ChEBI" id="CHEBI:133414"/>
        <dbReference type="EC" id="2.3.1.259"/>
    </reaction>
</comment>
<evidence type="ECO:0000256" key="1">
    <source>
        <dbReference type="ARBA" id="ARBA00013184"/>
    </source>
</evidence>
<evidence type="ECO:0000259" key="12">
    <source>
        <dbReference type="PROSITE" id="PS51186"/>
    </source>
</evidence>
<keyword evidence="2" id="KW-0808">Transferase</keyword>
<dbReference type="PANTHER" id="PTHR14744">
    <property type="entry name" value="N-ALPHA-ACETYLTRANSFERASE 60"/>
    <property type="match status" value="1"/>
</dbReference>
<dbReference type="Gene3D" id="3.40.630.30">
    <property type="match status" value="1"/>
</dbReference>
<evidence type="ECO:0000256" key="2">
    <source>
        <dbReference type="ARBA" id="ARBA00022679"/>
    </source>
</evidence>
<keyword evidence="3" id="KW-0159">Chromosome partition</keyword>
<evidence type="ECO:0000256" key="8">
    <source>
        <dbReference type="ARBA" id="ARBA00026144"/>
    </source>
</evidence>
<evidence type="ECO:0000256" key="9">
    <source>
        <dbReference type="ARBA" id="ARBA00048017"/>
    </source>
</evidence>
<dbReference type="InterPro" id="IPR016181">
    <property type="entry name" value="Acyl_CoA_acyltransferase"/>
</dbReference>
<dbReference type="SUPFAM" id="SSF55729">
    <property type="entry name" value="Acyl-CoA N-acyltransferases (Nat)"/>
    <property type="match status" value="1"/>
</dbReference>
<evidence type="ECO:0000256" key="6">
    <source>
        <dbReference type="ARBA" id="ARBA00025774"/>
    </source>
</evidence>
<dbReference type="AlphaFoldDB" id="A0A6B2LP97"/>
<keyword evidence="11" id="KW-0812">Transmembrane</keyword>
<sequence>MTIGVESTHRRQGLGVDILRKVLFVLAQSGCSEVHLDVKGDNKAAVAFYRRHGFVRVCKKEGFYLIGEGYYDAYGMVFRFPSEGIAEEGELARWMVPREEGPLQVVVTQGGGDSKVLVLILVVVLFFFMVMIVSRH</sequence>
<protein>
    <recommendedName>
        <fullName evidence="8">N-alpha-acetyltransferase 60</fullName>
        <ecNumber evidence="7">2.3.1.259</ecNumber>
        <ecNumber evidence="1">2.3.1.48</ecNumber>
    </recommendedName>
</protein>
<dbReference type="GO" id="GO:0120518">
    <property type="term" value="F:protein N-terminal-methionine acetyltransferase activity"/>
    <property type="evidence" value="ECO:0007669"/>
    <property type="project" value="UniProtKB-EC"/>
</dbReference>
<feature type="domain" description="N-acetyltransferase" evidence="12">
    <location>
        <begin position="1"/>
        <end position="81"/>
    </location>
</feature>
<comment type="catalytic activity">
    <reaction evidence="9">
        <text>L-lysyl-[protein] + acetyl-CoA = N(6)-acetyl-L-lysyl-[protein] + CoA + H(+)</text>
        <dbReference type="Rhea" id="RHEA:45948"/>
        <dbReference type="Rhea" id="RHEA-COMP:9752"/>
        <dbReference type="Rhea" id="RHEA-COMP:10731"/>
        <dbReference type="ChEBI" id="CHEBI:15378"/>
        <dbReference type="ChEBI" id="CHEBI:29969"/>
        <dbReference type="ChEBI" id="CHEBI:57287"/>
        <dbReference type="ChEBI" id="CHEBI:57288"/>
        <dbReference type="ChEBI" id="CHEBI:61930"/>
        <dbReference type="EC" id="2.3.1.48"/>
    </reaction>
</comment>
<reference evidence="13" key="1">
    <citation type="journal article" date="2020" name="J. Eukaryot. Microbiol.">
        <title>De novo Sequencing, Assembly and Annotation of the Transcriptome for the Free-Living Testate Amoeba Arcella intermedia.</title>
        <authorList>
            <person name="Ribeiro G.M."/>
            <person name="Porfirio-Sousa A.L."/>
            <person name="Maurer-Alcala X.X."/>
            <person name="Katz L.A."/>
            <person name="Lahr D.J.G."/>
        </authorList>
    </citation>
    <scope>NUCLEOTIDE SEQUENCE</scope>
</reference>
<dbReference type="InterPro" id="IPR045141">
    <property type="entry name" value="NAA60-like"/>
</dbReference>
<keyword evidence="11" id="KW-0472">Membrane</keyword>
<evidence type="ECO:0000256" key="11">
    <source>
        <dbReference type="SAM" id="Phobius"/>
    </source>
</evidence>
<accession>A0A6B2LP97</accession>
<evidence type="ECO:0000256" key="3">
    <source>
        <dbReference type="ARBA" id="ARBA00022829"/>
    </source>
</evidence>
<dbReference type="EC" id="2.3.1.259" evidence="7"/>
<keyword evidence="11" id="KW-1133">Transmembrane helix</keyword>
<evidence type="ECO:0000256" key="7">
    <source>
        <dbReference type="ARBA" id="ARBA00026111"/>
    </source>
</evidence>
<dbReference type="PANTHER" id="PTHR14744:SF15">
    <property type="entry name" value="N-ALPHA-ACETYLTRANSFERASE 60"/>
    <property type="match status" value="1"/>
</dbReference>
<keyword evidence="4" id="KW-0156">Chromatin regulator</keyword>
<comment type="similarity">
    <text evidence="6">Belongs to the acetyltransferase family. NAA60 subfamily.</text>
</comment>
<dbReference type="GO" id="GO:0007059">
    <property type="term" value="P:chromosome segregation"/>
    <property type="evidence" value="ECO:0007669"/>
    <property type="project" value="UniProtKB-KW"/>
</dbReference>
<keyword evidence="5" id="KW-0012">Acyltransferase</keyword>
<name>A0A6B2LP97_9EUKA</name>
<dbReference type="EMBL" id="GIBP01009874">
    <property type="protein sequence ID" value="NDV38843.1"/>
    <property type="molecule type" value="Transcribed_RNA"/>
</dbReference>
<evidence type="ECO:0000256" key="10">
    <source>
        <dbReference type="ARBA" id="ARBA00048848"/>
    </source>
</evidence>
<dbReference type="EC" id="2.3.1.48" evidence="1"/>
<organism evidence="13">
    <name type="scientific">Arcella intermedia</name>
    <dbReference type="NCBI Taxonomy" id="1963864"/>
    <lineage>
        <taxon>Eukaryota</taxon>
        <taxon>Amoebozoa</taxon>
        <taxon>Tubulinea</taxon>
        <taxon>Elardia</taxon>
        <taxon>Arcellinida</taxon>
        <taxon>Sphaerothecina</taxon>
        <taxon>Arcellidae</taxon>
        <taxon>Arcella</taxon>
    </lineage>
</organism>
<proteinExistence type="inferred from homology"/>
<evidence type="ECO:0000256" key="4">
    <source>
        <dbReference type="ARBA" id="ARBA00022853"/>
    </source>
</evidence>
<evidence type="ECO:0000256" key="5">
    <source>
        <dbReference type="ARBA" id="ARBA00023315"/>
    </source>
</evidence>